<evidence type="ECO:0000256" key="6">
    <source>
        <dbReference type="ARBA" id="ARBA00038076"/>
    </source>
</evidence>
<dbReference type="KEGG" id="psic:J4E96_01600"/>
<dbReference type="EMBL" id="CP071868">
    <property type="protein sequence ID" value="QTE29768.1"/>
    <property type="molecule type" value="Genomic_DNA"/>
</dbReference>
<keyword evidence="5 7" id="KW-0472">Membrane</keyword>
<reference evidence="9" key="1">
    <citation type="submission" date="2021-03" db="EMBL/GenBank/DDBJ databases">
        <title>Pengzhenrongella sicca gen. nov., sp. nov., a new member of suborder Micrococcineae isolated from High-Arctic tundra soil.</title>
        <authorList>
            <person name="Peng F."/>
        </authorList>
    </citation>
    <scope>NUCLEOTIDE SEQUENCE</scope>
    <source>
        <strain evidence="9">LRZ-2</strain>
    </source>
</reference>
<evidence type="ECO:0000256" key="4">
    <source>
        <dbReference type="ARBA" id="ARBA00022989"/>
    </source>
</evidence>
<keyword evidence="3 7" id="KW-0812">Transmembrane</keyword>
<evidence type="ECO:0000256" key="1">
    <source>
        <dbReference type="ARBA" id="ARBA00004651"/>
    </source>
</evidence>
<feature type="transmembrane region" description="Helical" evidence="7">
    <location>
        <begin position="474"/>
        <end position="494"/>
    </location>
</feature>
<evidence type="ECO:0000313" key="9">
    <source>
        <dbReference type="EMBL" id="QTE29768.1"/>
    </source>
</evidence>
<dbReference type="GO" id="GO:0005886">
    <property type="term" value="C:plasma membrane"/>
    <property type="evidence" value="ECO:0007669"/>
    <property type="project" value="UniProtKB-SubCell"/>
</dbReference>
<protein>
    <submittedName>
        <fullName evidence="9">FtsX-like permease family protein</fullName>
    </submittedName>
</protein>
<name>A0A8A4ZJJ6_9MICO</name>
<feature type="domain" description="ABC3 transporter permease C-terminal" evidence="8">
    <location>
        <begin position="748"/>
        <end position="863"/>
    </location>
</feature>
<keyword evidence="4 7" id="KW-1133">Transmembrane helix</keyword>
<evidence type="ECO:0000313" key="10">
    <source>
        <dbReference type="Proteomes" id="UP000663937"/>
    </source>
</evidence>
<dbReference type="GO" id="GO:0022857">
    <property type="term" value="F:transmembrane transporter activity"/>
    <property type="evidence" value="ECO:0007669"/>
    <property type="project" value="TreeGrafter"/>
</dbReference>
<dbReference type="PANTHER" id="PTHR30572:SF4">
    <property type="entry name" value="ABC TRANSPORTER PERMEASE YTRF"/>
    <property type="match status" value="1"/>
</dbReference>
<dbReference type="Pfam" id="PF02687">
    <property type="entry name" value="FtsX"/>
    <property type="match status" value="2"/>
</dbReference>
<dbReference type="PANTHER" id="PTHR30572">
    <property type="entry name" value="MEMBRANE COMPONENT OF TRANSPORTER-RELATED"/>
    <property type="match status" value="1"/>
</dbReference>
<feature type="transmembrane region" description="Helical" evidence="7">
    <location>
        <begin position="323"/>
        <end position="341"/>
    </location>
</feature>
<dbReference type="InterPro" id="IPR050250">
    <property type="entry name" value="Macrolide_Exporter_MacB"/>
</dbReference>
<proteinExistence type="inferred from homology"/>
<feature type="transmembrane region" description="Helical" evidence="7">
    <location>
        <begin position="744"/>
        <end position="770"/>
    </location>
</feature>
<feature type="transmembrane region" description="Helical" evidence="7">
    <location>
        <begin position="835"/>
        <end position="858"/>
    </location>
</feature>
<feature type="transmembrane region" description="Helical" evidence="7">
    <location>
        <begin position="362"/>
        <end position="380"/>
    </location>
</feature>
<feature type="transmembrane region" description="Helical" evidence="7">
    <location>
        <begin position="260"/>
        <end position="287"/>
    </location>
</feature>
<feature type="transmembrane region" description="Helical" evidence="7">
    <location>
        <begin position="798"/>
        <end position="823"/>
    </location>
</feature>
<comment type="similarity">
    <text evidence="6">Belongs to the ABC-4 integral membrane protein family.</text>
</comment>
<dbReference type="AlphaFoldDB" id="A0A8A4ZJJ6"/>
<organism evidence="9 10">
    <name type="scientific">Pengzhenrongella sicca</name>
    <dbReference type="NCBI Taxonomy" id="2819238"/>
    <lineage>
        <taxon>Bacteria</taxon>
        <taxon>Bacillati</taxon>
        <taxon>Actinomycetota</taxon>
        <taxon>Actinomycetes</taxon>
        <taxon>Micrococcales</taxon>
        <taxon>Pengzhenrongella</taxon>
    </lineage>
</organism>
<feature type="transmembrane region" description="Helical" evidence="7">
    <location>
        <begin position="506"/>
        <end position="527"/>
    </location>
</feature>
<dbReference type="RefSeq" id="WP_227424068.1">
    <property type="nucleotide sequence ID" value="NZ_CP071868.1"/>
</dbReference>
<gene>
    <name evidence="9" type="ORF">J4E96_01600</name>
</gene>
<evidence type="ECO:0000256" key="3">
    <source>
        <dbReference type="ARBA" id="ARBA00022692"/>
    </source>
</evidence>
<feature type="domain" description="ABC3 transporter permease C-terminal" evidence="8">
    <location>
        <begin position="270"/>
        <end position="386"/>
    </location>
</feature>
<dbReference type="InterPro" id="IPR003838">
    <property type="entry name" value="ABC3_permease_C"/>
</dbReference>
<keyword evidence="2" id="KW-1003">Cell membrane</keyword>
<evidence type="ECO:0000256" key="5">
    <source>
        <dbReference type="ARBA" id="ARBA00023136"/>
    </source>
</evidence>
<evidence type="ECO:0000256" key="2">
    <source>
        <dbReference type="ARBA" id="ARBA00022475"/>
    </source>
</evidence>
<evidence type="ECO:0000259" key="8">
    <source>
        <dbReference type="Pfam" id="PF02687"/>
    </source>
</evidence>
<accession>A0A8A4ZJJ6</accession>
<keyword evidence="10" id="KW-1185">Reference proteome</keyword>
<sequence>MRRVALRTIRSHPVRFVLSVLAVTLGVAFVAGTFSLRTMLASTFNDIVESSLAGDAYVRGSAAAGSASATGGQVGDARNAIPIALADDVADVPGVELALPDIVGPAVLVGADGAAVTRGQAPSFAQALYPDDPTVRVDAGRAPAGSDEIALAAQTLAQSGLALGERTTAVIGGAVRTVTVVGRVDFGAPLAGATVLFLDVPTATAAYAANGMVQSIAVYAADDVTPAALVDRLDPVVGSRAEAVTGDLLRAEVRADIDAALGFVATFLLVFAGISLFVGAFIIANTFAMSVRQRMRELALLRALGASPLQVFASIVVQAGVVGLVGSALGVVAGLALVSGLREVLDRFGMVLSGRIPLDPRTVAFSLLIGTLVSLCAGALPARRAALTPPVQAMRDDVVGDERGLRVRALVGGLLTVAGAAAVAVAVARPGLDAELIGAGPLGAVRVDAPALLGVGAAAVVLGMLGLAPAIARAALGVLAVGFVLAFRPIGRFARQNVTRNPRRTATTAGALMIGMALVGASGVLAASAQGSTRAIVAETSTADFVLRSATGALPADALPAIAGVPGVAAADAVTLGSVLIARAGAAGSGAAGSGDRTPTTVVGLDPGAFGRTMEIETTAGSLTRLAAGEVAVQRGAAQDAGWELGTSLALTSATRSTTATVGAIIDSPAIPAPVVLPEPLFERLVPATGRQVTLVFVAAAAGTDRAGLRADLTRAVVPFVVVAVLDNDEFASVLAEQVDQVLVILYALLALSVVIAILGIVNTLALSVIERTREIGLMRAVGLGRLQLAGTVTIESVLTALFGTVVGVAVGIALAAAMPAVFSDVGLTTLVIPWATVGWTLVLAVVAGVLAAGWPAVRAARLRVLDAVSVD</sequence>
<evidence type="ECO:0000256" key="7">
    <source>
        <dbReference type="SAM" id="Phobius"/>
    </source>
</evidence>
<dbReference type="Proteomes" id="UP000663937">
    <property type="component" value="Chromosome"/>
</dbReference>
<comment type="subcellular location">
    <subcellularLocation>
        <location evidence="1">Cell membrane</location>
        <topology evidence="1">Multi-pass membrane protein</topology>
    </subcellularLocation>
</comment>
<feature type="transmembrane region" description="Helical" evidence="7">
    <location>
        <begin position="409"/>
        <end position="428"/>
    </location>
</feature>